<dbReference type="RefSeq" id="WP_011696831.1">
    <property type="nucleotide sequence ID" value="NC_008553.1"/>
</dbReference>
<dbReference type="InterPro" id="IPR036097">
    <property type="entry name" value="HisK_dim/P_sf"/>
</dbReference>
<name>A0B9S9_METTP</name>
<dbReference type="GO" id="GO:0000156">
    <property type="term" value="F:phosphorelay response regulator activity"/>
    <property type="evidence" value="ECO:0007669"/>
    <property type="project" value="TreeGrafter"/>
</dbReference>
<evidence type="ECO:0000259" key="6">
    <source>
        <dbReference type="Pfam" id="PF13188"/>
    </source>
</evidence>
<dbReference type="Gene3D" id="3.30.450.20">
    <property type="entry name" value="PAS domain"/>
    <property type="match status" value="1"/>
</dbReference>
<dbReference type="SUPFAM" id="SSF47384">
    <property type="entry name" value="Homodimeric domain of signal transducing histidine kinase"/>
    <property type="match status" value="1"/>
</dbReference>
<evidence type="ECO:0000256" key="4">
    <source>
        <dbReference type="ARBA" id="ARBA00022777"/>
    </source>
</evidence>
<feature type="domain" description="PAS" evidence="6">
    <location>
        <begin position="12"/>
        <end position="61"/>
    </location>
</feature>
<gene>
    <name evidence="7" type="ordered locus">Mthe_1687</name>
</gene>
<dbReference type="PANTHER" id="PTHR42878:SF15">
    <property type="entry name" value="BACTERIOPHYTOCHROME"/>
    <property type="match status" value="1"/>
</dbReference>
<dbReference type="CDD" id="cd00130">
    <property type="entry name" value="PAS"/>
    <property type="match status" value="1"/>
</dbReference>
<evidence type="ECO:0000256" key="5">
    <source>
        <dbReference type="ARBA" id="ARBA00023136"/>
    </source>
</evidence>
<dbReference type="GO" id="GO:0000155">
    <property type="term" value="F:phosphorelay sensor kinase activity"/>
    <property type="evidence" value="ECO:0007669"/>
    <property type="project" value="InterPro"/>
</dbReference>
<dbReference type="AlphaFoldDB" id="A0B9S9"/>
<comment type="catalytic activity">
    <reaction evidence="1">
        <text>ATP + protein L-histidine = ADP + protein N-phospho-L-histidine.</text>
        <dbReference type="EC" id="2.7.13.3"/>
    </reaction>
</comment>
<reference evidence="7 8" key="1">
    <citation type="submission" date="2006-10" db="EMBL/GenBank/DDBJ databases">
        <title>Complete sequence of Methanosaeta thermophila PT.</title>
        <authorList>
            <consortium name="US DOE Joint Genome Institute"/>
            <person name="Copeland A."/>
            <person name="Lucas S."/>
            <person name="Lapidus A."/>
            <person name="Barry K."/>
            <person name="Detter J.C."/>
            <person name="Glavina del Rio T."/>
            <person name="Hammon N."/>
            <person name="Israni S."/>
            <person name="Pitluck S."/>
            <person name="Chain P."/>
            <person name="Malfatti S."/>
            <person name="Shin M."/>
            <person name="Vergez L."/>
            <person name="Schmutz J."/>
            <person name="Larimer F."/>
            <person name="Land M."/>
            <person name="Hauser L."/>
            <person name="Kyrpides N."/>
            <person name="Kim E."/>
            <person name="Smith K.S."/>
            <person name="Ingram-Smith C."/>
            <person name="Richardson P."/>
        </authorList>
    </citation>
    <scope>NUCLEOTIDE SEQUENCE [LARGE SCALE GENOMIC DNA]</scope>
    <source>
        <strain evidence="8">DSM 6194 / JCM 14653 / NBRC 101360 / PT</strain>
    </source>
</reference>
<protein>
    <recommendedName>
        <fullName evidence="2">histidine kinase</fullName>
        <ecNumber evidence="2">2.7.13.3</ecNumber>
    </recommendedName>
</protein>
<proteinExistence type="predicted"/>
<evidence type="ECO:0000313" key="7">
    <source>
        <dbReference type="EMBL" id="ABK15453.1"/>
    </source>
</evidence>
<dbReference type="HOGENOM" id="CLU_1472122_0_0_2"/>
<keyword evidence="4" id="KW-0418">Kinase</keyword>
<dbReference type="SUPFAM" id="SSF55785">
    <property type="entry name" value="PYP-like sensor domain (PAS domain)"/>
    <property type="match status" value="1"/>
</dbReference>
<dbReference type="InterPro" id="IPR050351">
    <property type="entry name" value="BphY/WalK/GraS-like"/>
</dbReference>
<dbReference type="Pfam" id="PF13188">
    <property type="entry name" value="PAS_8"/>
    <property type="match status" value="1"/>
</dbReference>
<evidence type="ECO:0000256" key="2">
    <source>
        <dbReference type="ARBA" id="ARBA00012438"/>
    </source>
</evidence>
<dbReference type="STRING" id="349307.Mthe_1687"/>
<dbReference type="InterPro" id="IPR000014">
    <property type="entry name" value="PAS"/>
</dbReference>
<dbReference type="GO" id="GO:0007234">
    <property type="term" value="P:osmosensory signaling via phosphorelay pathway"/>
    <property type="evidence" value="ECO:0007669"/>
    <property type="project" value="TreeGrafter"/>
</dbReference>
<accession>A0B9S9</accession>
<keyword evidence="5" id="KW-0472">Membrane</keyword>
<dbReference type="EMBL" id="CP000477">
    <property type="protein sequence ID" value="ABK15453.1"/>
    <property type="molecule type" value="Genomic_DNA"/>
</dbReference>
<keyword evidence="3" id="KW-0808">Transferase</keyword>
<dbReference type="Proteomes" id="UP000000674">
    <property type="component" value="Chromosome"/>
</dbReference>
<dbReference type="EC" id="2.7.13.3" evidence="2"/>
<dbReference type="GO" id="GO:0016020">
    <property type="term" value="C:membrane"/>
    <property type="evidence" value="ECO:0007669"/>
    <property type="project" value="UniProtKB-SubCell"/>
</dbReference>
<evidence type="ECO:0000313" key="8">
    <source>
        <dbReference type="Proteomes" id="UP000000674"/>
    </source>
</evidence>
<dbReference type="GO" id="GO:0030295">
    <property type="term" value="F:protein kinase activator activity"/>
    <property type="evidence" value="ECO:0007669"/>
    <property type="project" value="TreeGrafter"/>
</dbReference>
<organism evidence="7 8">
    <name type="scientific">Methanothrix thermoacetophila (strain DSM 6194 / JCM 14653 / NBRC 101360 / PT)</name>
    <name type="common">Methanosaeta thermophila</name>
    <dbReference type="NCBI Taxonomy" id="349307"/>
    <lineage>
        <taxon>Archaea</taxon>
        <taxon>Methanobacteriati</taxon>
        <taxon>Methanobacteriota</taxon>
        <taxon>Stenosarchaea group</taxon>
        <taxon>Methanomicrobia</taxon>
        <taxon>Methanotrichales</taxon>
        <taxon>Methanotrichaceae</taxon>
        <taxon>Methanothrix</taxon>
    </lineage>
</organism>
<dbReference type="OrthoDB" id="342253at2157"/>
<keyword evidence="8" id="KW-1185">Reference proteome</keyword>
<dbReference type="InterPro" id="IPR035965">
    <property type="entry name" value="PAS-like_dom_sf"/>
</dbReference>
<dbReference type="GeneID" id="4463439"/>
<dbReference type="Gene3D" id="1.10.287.130">
    <property type="match status" value="1"/>
</dbReference>
<dbReference type="PANTHER" id="PTHR42878">
    <property type="entry name" value="TWO-COMPONENT HISTIDINE KINASE"/>
    <property type="match status" value="1"/>
</dbReference>
<sequence length="183" mass="21174">MEEHDIDQCVIYKHLFESLPLGVAYLDQECRVVLANPAFTSITGLDIEGINRMDHPPFGDREARSRILDILDTGYEKSFEHIYNSPDGKKLHLRTWVHPLRSSSIRAQIISSNITEEKEKEAMLRSSHKTMEKLVSDRTSELKLKNEEMEWRLYTISHDMRAPLLTISGFLGFLKEDIRSGRT</sequence>
<evidence type="ECO:0000256" key="3">
    <source>
        <dbReference type="ARBA" id="ARBA00022679"/>
    </source>
</evidence>
<evidence type="ECO:0000256" key="1">
    <source>
        <dbReference type="ARBA" id="ARBA00000085"/>
    </source>
</evidence>
<dbReference type="KEGG" id="mtp:Mthe_1687"/>
<dbReference type="NCBIfam" id="TIGR00229">
    <property type="entry name" value="sensory_box"/>
    <property type="match status" value="1"/>
</dbReference>